<proteinExistence type="predicted"/>
<keyword evidence="1" id="KW-0472">Membrane</keyword>
<dbReference type="AlphaFoldDB" id="A0ABD5NE73"/>
<dbReference type="InterPro" id="IPR058287">
    <property type="entry name" value="DUF7981"/>
</dbReference>
<keyword evidence="1" id="KW-0812">Transmembrane</keyword>
<name>A0ABD5NE73_9EURY</name>
<dbReference type="Pfam" id="PF25938">
    <property type="entry name" value="DUF7981"/>
    <property type="match status" value="1"/>
</dbReference>
<dbReference type="GeneID" id="69116523"/>
<dbReference type="RefSeq" id="WP_232571329.1">
    <property type="nucleotide sequence ID" value="NZ_CP089466.1"/>
</dbReference>
<evidence type="ECO:0000256" key="1">
    <source>
        <dbReference type="SAM" id="Phobius"/>
    </source>
</evidence>
<organism evidence="3 4">
    <name type="scientific">Halobacterium litoreum</name>
    <dbReference type="NCBI Taxonomy" id="2039234"/>
    <lineage>
        <taxon>Archaea</taxon>
        <taxon>Methanobacteriati</taxon>
        <taxon>Methanobacteriota</taxon>
        <taxon>Stenosarchaea group</taxon>
        <taxon>Halobacteria</taxon>
        <taxon>Halobacteriales</taxon>
        <taxon>Halobacteriaceae</taxon>
        <taxon>Halobacterium</taxon>
    </lineage>
</organism>
<protein>
    <recommendedName>
        <fullName evidence="2">DUF7981 domain-containing protein</fullName>
    </recommendedName>
</protein>
<accession>A0ABD5NE73</accession>
<dbReference type="EMBL" id="JBHRWN010000002">
    <property type="protein sequence ID" value="MFC3477546.1"/>
    <property type="molecule type" value="Genomic_DNA"/>
</dbReference>
<keyword evidence="1" id="KW-1133">Transmembrane helix</keyword>
<sequence>MDARTKASLLWGVIGALAFLVLAQAYLFAAGETVGFEPTVGIAVVVAVAATVTAYVFDGYLH</sequence>
<evidence type="ECO:0000313" key="4">
    <source>
        <dbReference type="Proteomes" id="UP001595660"/>
    </source>
</evidence>
<comment type="caution">
    <text evidence="3">The sequence shown here is derived from an EMBL/GenBank/DDBJ whole genome shotgun (WGS) entry which is preliminary data.</text>
</comment>
<dbReference type="Proteomes" id="UP001595660">
    <property type="component" value="Unassembled WGS sequence"/>
</dbReference>
<reference evidence="3 4" key="1">
    <citation type="journal article" date="2019" name="Int. J. Syst. Evol. Microbiol.">
        <title>The Global Catalogue of Microorganisms (GCM) 10K type strain sequencing project: providing services to taxonomists for standard genome sequencing and annotation.</title>
        <authorList>
            <consortium name="The Broad Institute Genomics Platform"/>
            <consortium name="The Broad Institute Genome Sequencing Center for Infectious Disease"/>
            <person name="Wu L."/>
            <person name="Ma J."/>
        </authorList>
    </citation>
    <scope>NUCLEOTIDE SEQUENCE [LARGE SCALE GENOMIC DNA]</scope>
    <source>
        <strain evidence="3 4">CGMCC 1.12562</strain>
    </source>
</reference>
<evidence type="ECO:0000313" key="3">
    <source>
        <dbReference type="EMBL" id="MFC3477546.1"/>
    </source>
</evidence>
<keyword evidence="4" id="KW-1185">Reference proteome</keyword>
<feature type="transmembrane region" description="Helical" evidence="1">
    <location>
        <begin position="39"/>
        <end position="57"/>
    </location>
</feature>
<evidence type="ECO:0000259" key="2">
    <source>
        <dbReference type="Pfam" id="PF25938"/>
    </source>
</evidence>
<gene>
    <name evidence="3" type="ORF">ACFOKC_07395</name>
</gene>
<feature type="domain" description="DUF7981" evidence="2">
    <location>
        <begin position="1"/>
        <end position="61"/>
    </location>
</feature>